<comment type="caution">
    <text evidence="1">The sequence shown here is derived from an EMBL/GenBank/DDBJ whole genome shotgun (WGS) entry which is preliminary data.</text>
</comment>
<name>A0A5B0NVA7_PUCGR</name>
<reference evidence="1 2" key="1">
    <citation type="submission" date="2019-05" db="EMBL/GenBank/DDBJ databases">
        <title>Emergence of the Ug99 lineage of the wheat stem rust pathogen through somatic hybridization.</title>
        <authorList>
            <person name="Li F."/>
            <person name="Upadhyaya N.M."/>
            <person name="Sperschneider J."/>
            <person name="Matny O."/>
            <person name="Nguyen-Phuc H."/>
            <person name="Mago R."/>
            <person name="Raley C."/>
            <person name="Miller M.E."/>
            <person name="Silverstein K.A.T."/>
            <person name="Henningsen E."/>
            <person name="Hirsch C.D."/>
            <person name="Visser B."/>
            <person name="Pretorius Z.A."/>
            <person name="Steffenson B.J."/>
            <person name="Schwessinger B."/>
            <person name="Dodds P.N."/>
            <person name="Figueroa M."/>
        </authorList>
    </citation>
    <scope>NUCLEOTIDE SEQUENCE [LARGE SCALE GENOMIC DNA]</scope>
    <source>
        <strain evidence="1">21-0</strain>
    </source>
</reference>
<dbReference type="EMBL" id="VSWC01000080">
    <property type="protein sequence ID" value="KAA1093237.1"/>
    <property type="molecule type" value="Genomic_DNA"/>
</dbReference>
<accession>A0A5B0NVA7</accession>
<keyword evidence="2" id="KW-1185">Reference proteome</keyword>
<proteinExistence type="predicted"/>
<evidence type="ECO:0000313" key="1">
    <source>
        <dbReference type="EMBL" id="KAA1093237.1"/>
    </source>
</evidence>
<dbReference type="AlphaFoldDB" id="A0A5B0NVA7"/>
<gene>
    <name evidence="1" type="ORF">PGT21_029282</name>
</gene>
<organism evidence="1 2">
    <name type="scientific">Puccinia graminis f. sp. tritici</name>
    <dbReference type="NCBI Taxonomy" id="56615"/>
    <lineage>
        <taxon>Eukaryota</taxon>
        <taxon>Fungi</taxon>
        <taxon>Dikarya</taxon>
        <taxon>Basidiomycota</taxon>
        <taxon>Pucciniomycotina</taxon>
        <taxon>Pucciniomycetes</taxon>
        <taxon>Pucciniales</taxon>
        <taxon>Pucciniaceae</taxon>
        <taxon>Puccinia</taxon>
    </lineage>
</organism>
<dbReference type="Proteomes" id="UP000324748">
    <property type="component" value="Unassembled WGS sequence"/>
</dbReference>
<evidence type="ECO:0000313" key="2">
    <source>
        <dbReference type="Proteomes" id="UP000324748"/>
    </source>
</evidence>
<sequence>MTLSSTGFGSDLDPIFLVNCTATWDSPGYLNQTQGCAPIERHRTGYCLLFSLLLSSLNHRRIGITTWSQREIEQDTATACGFVNSNQVC</sequence>
<protein>
    <submittedName>
        <fullName evidence="1">Uncharacterized protein</fullName>
    </submittedName>
</protein>